<keyword evidence="3" id="KW-0597">Phosphoprotein</keyword>
<reference evidence="7" key="1">
    <citation type="submission" date="2020-08" db="EMBL/GenBank/DDBJ databases">
        <title>Multicomponent nature underlies the extraordinary mechanical properties of spider dragline silk.</title>
        <authorList>
            <person name="Kono N."/>
            <person name="Nakamura H."/>
            <person name="Mori M."/>
            <person name="Yoshida Y."/>
            <person name="Ohtoshi R."/>
            <person name="Malay A.D."/>
            <person name="Moran D.A.P."/>
            <person name="Tomita M."/>
            <person name="Numata K."/>
            <person name="Arakawa K."/>
        </authorList>
    </citation>
    <scope>NUCLEOTIDE SEQUENCE</scope>
</reference>
<evidence type="ECO:0000256" key="6">
    <source>
        <dbReference type="ARBA" id="ARBA00023160"/>
    </source>
</evidence>
<organism evidence="7 8">
    <name type="scientific">Trichonephila inaurata madagascariensis</name>
    <dbReference type="NCBI Taxonomy" id="2747483"/>
    <lineage>
        <taxon>Eukaryota</taxon>
        <taxon>Metazoa</taxon>
        <taxon>Ecdysozoa</taxon>
        <taxon>Arthropoda</taxon>
        <taxon>Chelicerata</taxon>
        <taxon>Arachnida</taxon>
        <taxon>Araneae</taxon>
        <taxon>Araneomorphae</taxon>
        <taxon>Entelegynae</taxon>
        <taxon>Araneoidea</taxon>
        <taxon>Nephilidae</taxon>
        <taxon>Trichonephila</taxon>
        <taxon>Trichonephila inaurata</taxon>
    </lineage>
</organism>
<evidence type="ECO:0000256" key="3">
    <source>
        <dbReference type="ARBA" id="ARBA00022553"/>
    </source>
</evidence>
<keyword evidence="8" id="KW-1185">Reference proteome</keyword>
<dbReference type="PANTHER" id="PTHR20863">
    <property type="entry name" value="ACYL CARRIER PROTEIN"/>
    <property type="match status" value="1"/>
</dbReference>
<evidence type="ECO:0000256" key="1">
    <source>
        <dbReference type="ARBA" id="ARBA00022450"/>
    </source>
</evidence>
<keyword evidence="2" id="KW-0444">Lipid biosynthesis</keyword>
<dbReference type="Proteomes" id="UP000886998">
    <property type="component" value="Unassembled WGS sequence"/>
</dbReference>
<accession>A0A8X6X1L4</accession>
<dbReference type="PANTHER" id="PTHR20863:SF28">
    <property type="entry name" value="ACYL CARRIER PROTEIN, MITOCHONDRIAL"/>
    <property type="match status" value="1"/>
</dbReference>
<gene>
    <name evidence="7" type="primary">ND-ACP_3</name>
    <name evidence="7" type="ORF">TNIN_261651</name>
</gene>
<dbReference type="InterPro" id="IPR036736">
    <property type="entry name" value="ACP-like_sf"/>
</dbReference>
<dbReference type="OrthoDB" id="448946at2759"/>
<dbReference type="EMBL" id="BMAV01004749">
    <property type="protein sequence ID" value="GFY45293.1"/>
    <property type="molecule type" value="Genomic_DNA"/>
</dbReference>
<evidence type="ECO:0000256" key="5">
    <source>
        <dbReference type="ARBA" id="ARBA00023098"/>
    </source>
</evidence>
<dbReference type="GO" id="GO:0000036">
    <property type="term" value="F:acyl carrier activity"/>
    <property type="evidence" value="ECO:0007669"/>
    <property type="project" value="TreeGrafter"/>
</dbReference>
<keyword evidence="4" id="KW-0276">Fatty acid metabolism</keyword>
<dbReference type="SUPFAM" id="SSF47336">
    <property type="entry name" value="ACP-like"/>
    <property type="match status" value="1"/>
</dbReference>
<keyword evidence="6" id="KW-0275">Fatty acid biosynthesis</keyword>
<dbReference type="InterPro" id="IPR003231">
    <property type="entry name" value="ACP"/>
</dbReference>
<dbReference type="AlphaFoldDB" id="A0A8X6X1L4"/>
<evidence type="ECO:0000256" key="4">
    <source>
        <dbReference type="ARBA" id="ARBA00022832"/>
    </source>
</evidence>
<evidence type="ECO:0000313" key="7">
    <source>
        <dbReference type="EMBL" id="GFY45293.1"/>
    </source>
</evidence>
<keyword evidence="1" id="KW-0596">Phosphopantetheine</keyword>
<evidence type="ECO:0000256" key="2">
    <source>
        <dbReference type="ARBA" id="ARBA00022516"/>
    </source>
</evidence>
<comment type="caution">
    <text evidence="7">The sequence shown here is derived from an EMBL/GenBank/DDBJ whole genome shotgun (WGS) entry which is preliminary data.</text>
</comment>
<dbReference type="GO" id="GO:0005739">
    <property type="term" value="C:mitochondrion"/>
    <property type="evidence" value="ECO:0007669"/>
    <property type="project" value="TreeGrafter"/>
</dbReference>
<sequence>MGPSVLRLRFALVKYINVHSQNFRNFSVSKKANRLLVPACTALQNHNFSKLQGNVLSKDKILSNLVPASRNYCTSKDGITEKVLHVCKTFDKIPADKLSLESHFMNDLGLDSLDHHRKNQVLNEIAFKIFVQESATFIKGFPRSTYAFSSI</sequence>
<name>A0A8X6X1L4_9ARAC</name>
<dbReference type="GO" id="GO:0000035">
    <property type="term" value="F:acyl binding"/>
    <property type="evidence" value="ECO:0007669"/>
    <property type="project" value="TreeGrafter"/>
</dbReference>
<proteinExistence type="predicted"/>
<keyword evidence="5" id="KW-0443">Lipid metabolism</keyword>
<evidence type="ECO:0000313" key="8">
    <source>
        <dbReference type="Proteomes" id="UP000886998"/>
    </source>
</evidence>
<protein>
    <submittedName>
        <fullName evidence="7">Acyl carrier protein</fullName>
    </submittedName>
</protein>
<dbReference type="Gene3D" id="1.10.1200.10">
    <property type="entry name" value="ACP-like"/>
    <property type="match status" value="1"/>
</dbReference>